<comment type="caution">
    <text evidence="1">The sequence shown here is derived from an EMBL/GenBank/DDBJ whole genome shotgun (WGS) entry which is preliminary data.</text>
</comment>
<proteinExistence type="predicted"/>
<dbReference type="Proteomes" id="UP001202328">
    <property type="component" value="Unassembled WGS sequence"/>
</dbReference>
<organism evidence="1 2">
    <name type="scientific">Papaver atlanticum</name>
    <dbReference type="NCBI Taxonomy" id="357466"/>
    <lineage>
        <taxon>Eukaryota</taxon>
        <taxon>Viridiplantae</taxon>
        <taxon>Streptophyta</taxon>
        <taxon>Embryophyta</taxon>
        <taxon>Tracheophyta</taxon>
        <taxon>Spermatophyta</taxon>
        <taxon>Magnoliopsida</taxon>
        <taxon>Ranunculales</taxon>
        <taxon>Papaveraceae</taxon>
        <taxon>Papaveroideae</taxon>
        <taxon>Papaver</taxon>
    </lineage>
</organism>
<evidence type="ECO:0000313" key="2">
    <source>
        <dbReference type="Proteomes" id="UP001202328"/>
    </source>
</evidence>
<sequence>MSKQATNQAKVNDASTSSTDVTEGHLIAWEWAKYANRQTSHVICKLCSHVMSGGINRFKDHILQIKGQVKSCPKATPEIMNKINDKKKENNEKQANSVRIGRLYNEGMETILKQSDDEMVAVESIETKQKKLKTSDVRGVIPNN</sequence>
<name>A0AAD4SP99_9MAGN</name>
<protein>
    <recommendedName>
        <fullName evidence="3">BED-type domain-containing protein</fullName>
    </recommendedName>
</protein>
<reference evidence="1" key="1">
    <citation type="submission" date="2022-04" db="EMBL/GenBank/DDBJ databases">
        <title>A functionally conserved STORR gene fusion in Papaver species that diverged 16.8 million years ago.</title>
        <authorList>
            <person name="Catania T."/>
        </authorList>
    </citation>
    <scope>NUCLEOTIDE SEQUENCE</scope>
    <source>
        <strain evidence="1">S-188037</strain>
    </source>
</reference>
<accession>A0AAD4SP99</accession>
<evidence type="ECO:0000313" key="1">
    <source>
        <dbReference type="EMBL" id="KAI3916908.1"/>
    </source>
</evidence>
<gene>
    <name evidence="1" type="ORF">MKW98_014369</name>
</gene>
<dbReference type="AlphaFoldDB" id="A0AAD4SP99"/>
<evidence type="ECO:0008006" key="3">
    <source>
        <dbReference type="Google" id="ProtNLM"/>
    </source>
</evidence>
<keyword evidence="2" id="KW-1185">Reference proteome</keyword>
<dbReference type="EMBL" id="JAJJMB010009041">
    <property type="protein sequence ID" value="KAI3916908.1"/>
    <property type="molecule type" value="Genomic_DNA"/>
</dbReference>